<protein>
    <submittedName>
        <fullName evidence="13">Uncharacterized protein</fullName>
    </submittedName>
</protein>
<comment type="subcellular location">
    <subcellularLocation>
        <location evidence="2">Chromosome</location>
    </subcellularLocation>
    <subcellularLocation>
        <location evidence="1">Nucleus</location>
    </subcellularLocation>
</comment>
<dbReference type="InterPro" id="IPR047269">
    <property type="entry name" value="ZMY11"/>
</dbReference>
<dbReference type="FunFam" id="6.10.140.2220:FF:000002">
    <property type="entry name" value="Protein kinase C-binding protein 1 isoform C"/>
    <property type="match status" value="1"/>
</dbReference>
<evidence type="ECO:0000256" key="11">
    <source>
        <dbReference type="ARBA" id="ARBA00023242"/>
    </source>
</evidence>
<feature type="compositionally biased region" description="Acidic residues" evidence="12">
    <location>
        <begin position="8"/>
        <end position="30"/>
    </location>
</feature>
<dbReference type="GO" id="GO:0008270">
    <property type="term" value="F:zinc ion binding"/>
    <property type="evidence" value="ECO:0007669"/>
    <property type="project" value="UniProtKB-KW"/>
</dbReference>
<sequence length="292" mass="31638">MRSVESATDVDEASSSEEQDDEKDQQNEEDGVIHEYAGVEPAQEKTKAPSRPRGRPANKKTAAATPTSATATATTPAETTTTAPVRRGSTRPFPSERRAPPPKQDSVGSPEQTSAEPASSTKKPVNAVTGRRMAQEKTKASGLHRGRPDNKKTAAATPTSATATATTPAETTTTAPVRRGSTRPFPSERRAPPPKQDSVGSPEQTSAEPASSTKKPVNAVTARRMLETELAQIHRDLATAVEIARVKQKQWCAQCLNESRYYCCWNTSYCSEACQRAHWGQTHKRMCKRKPV</sequence>
<feature type="compositionally biased region" description="Low complexity" evidence="12">
    <location>
        <begin position="61"/>
        <end position="84"/>
    </location>
</feature>
<evidence type="ECO:0000256" key="1">
    <source>
        <dbReference type="ARBA" id="ARBA00004123"/>
    </source>
</evidence>
<dbReference type="SUPFAM" id="SSF144232">
    <property type="entry name" value="HIT/MYND zinc finger-like"/>
    <property type="match status" value="1"/>
</dbReference>
<dbReference type="GO" id="GO:0140006">
    <property type="term" value="F:histone H3 reader activity"/>
    <property type="evidence" value="ECO:0007669"/>
    <property type="project" value="UniProtKB-ARBA"/>
</dbReference>
<keyword evidence="9" id="KW-0103">Bromodomain</keyword>
<evidence type="ECO:0000256" key="7">
    <source>
        <dbReference type="ARBA" id="ARBA00022853"/>
    </source>
</evidence>
<evidence type="ECO:0000256" key="8">
    <source>
        <dbReference type="ARBA" id="ARBA00023015"/>
    </source>
</evidence>
<evidence type="ECO:0000313" key="13">
    <source>
        <dbReference type="EMBL" id="CAD7226162.1"/>
    </source>
</evidence>
<dbReference type="GO" id="GO:0005694">
    <property type="term" value="C:chromosome"/>
    <property type="evidence" value="ECO:0007669"/>
    <property type="project" value="UniProtKB-SubCell"/>
</dbReference>
<name>A0A7R8W863_9CRUS</name>
<dbReference type="Gene3D" id="6.10.140.2220">
    <property type="match status" value="1"/>
</dbReference>
<dbReference type="InterPro" id="IPR002893">
    <property type="entry name" value="Znf_MYND"/>
</dbReference>
<keyword evidence="10" id="KW-0804">Transcription</keyword>
<evidence type="ECO:0000256" key="10">
    <source>
        <dbReference type="ARBA" id="ARBA00023163"/>
    </source>
</evidence>
<dbReference type="PANTHER" id="PTHR46379:SF1">
    <property type="entry name" value="ZINC FINGER MYND DOMAIN-CONTAINING PROTEIN 11"/>
    <property type="match status" value="1"/>
</dbReference>
<keyword evidence="4" id="KW-0479">Metal-binding</keyword>
<organism evidence="13">
    <name type="scientific">Cyprideis torosa</name>
    <dbReference type="NCBI Taxonomy" id="163714"/>
    <lineage>
        <taxon>Eukaryota</taxon>
        <taxon>Metazoa</taxon>
        <taxon>Ecdysozoa</taxon>
        <taxon>Arthropoda</taxon>
        <taxon>Crustacea</taxon>
        <taxon>Oligostraca</taxon>
        <taxon>Ostracoda</taxon>
        <taxon>Podocopa</taxon>
        <taxon>Podocopida</taxon>
        <taxon>Cytherocopina</taxon>
        <taxon>Cytheroidea</taxon>
        <taxon>Cytherideidae</taxon>
        <taxon>Cyprideis</taxon>
    </lineage>
</organism>
<dbReference type="GO" id="GO:0009966">
    <property type="term" value="P:regulation of signal transduction"/>
    <property type="evidence" value="ECO:0007669"/>
    <property type="project" value="TreeGrafter"/>
</dbReference>
<feature type="region of interest" description="Disordered" evidence="12">
    <location>
        <begin position="1"/>
        <end position="218"/>
    </location>
</feature>
<feature type="compositionally biased region" description="Basic residues" evidence="12">
    <location>
        <begin position="48"/>
        <end position="58"/>
    </location>
</feature>
<keyword evidence="3" id="KW-0158">Chromosome</keyword>
<dbReference type="GO" id="GO:0034243">
    <property type="term" value="P:regulation of transcription elongation by RNA polymerase II"/>
    <property type="evidence" value="ECO:0007669"/>
    <property type="project" value="InterPro"/>
</dbReference>
<keyword evidence="5" id="KW-0863">Zinc-finger</keyword>
<dbReference type="PROSITE" id="PS50865">
    <property type="entry name" value="ZF_MYND_2"/>
    <property type="match status" value="1"/>
</dbReference>
<dbReference type="OrthoDB" id="6272564at2759"/>
<gene>
    <name evidence="13" type="ORF">CTOB1V02_LOCUS4086</name>
</gene>
<evidence type="ECO:0000256" key="12">
    <source>
        <dbReference type="SAM" id="MobiDB-lite"/>
    </source>
</evidence>
<feature type="compositionally biased region" description="Polar residues" evidence="12">
    <location>
        <begin position="198"/>
        <end position="215"/>
    </location>
</feature>
<dbReference type="InterPro" id="IPR057053">
    <property type="entry name" value="MYND_ZMYND11_ZMYD8"/>
</dbReference>
<dbReference type="Pfam" id="PF24324">
    <property type="entry name" value="MYND_ZMYND11_ZMYD8"/>
    <property type="match status" value="1"/>
</dbReference>
<evidence type="ECO:0000256" key="6">
    <source>
        <dbReference type="ARBA" id="ARBA00022833"/>
    </source>
</evidence>
<dbReference type="PROSITE" id="PS01360">
    <property type="entry name" value="ZF_MYND_1"/>
    <property type="match status" value="1"/>
</dbReference>
<keyword evidence="8" id="KW-0805">Transcription regulation</keyword>
<keyword evidence="7" id="KW-0156">Chromatin regulator</keyword>
<evidence type="ECO:0000256" key="9">
    <source>
        <dbReference type="ARBA" id="ARBA00023117"/>
    </source>
</evidence>
<dbReference type="EMBL" id="OB660763">
    <property type="protein sequence ID" value="CAD7226162.1"/>
    <property type="molecule type" value="Genomic_DNA"/>
</dbReference>
<keyword evidence="11" id="KW-0539">Nucleus</keyword>
<evidence type="ECO:0000256" key="4">
    <source>
        <dbReference type="ARBA" id="ARBA00022723"/>
    </source>
</evidence>
<dbReference type="GO" id="GO:0005634">
    <property type="term" value="C:nucleus"/>
    <property type="evidence" value="ECO:0007669"/>
    <property type="project" value="UniProtKB-SubCell"/>
</dbReference>
<feature type="compositionally biased region" description="Low complexity" evidence="12">
    <location>
        <begin position="153"/>
        <end position="176"/>
    </location>
</feature>
<evidence type="ECO:0000256" key="5">
    <source>
        <dbReference type="ARBA" id="ARBA00022771"/>
    </source>
</evidence>
<evidence type="ECO:0000256" key="3">
    <source>
        <dbReference type="ARBA" id="ARBA00022454"/>
    </source>
</evidence>
<dbReference type="PANTHER" id="PTHR46379">
    <property type="entry name" value="ZINC FINGER MYND DOMAIN-CONTAINING"/>
    <property type="match status" value="1"/>
</dbReference>
<proteinExistence type="predicted"/>
<reference evidence="13" key="1">
    <citation type="submission" date="2020-11" db="EMBL/GenBank/DDBJ databases">
        <authorList>
            <person name="Tran Van P."/>
        </authorList>
    </citation>
    <scope>NUCLEOTIDE SEQUENCE</scope>
</reference>
<keyword evidence="6" id="KW-0862">Zinc</keyword>
<accession>A0A7R8W863</accession>
<feature type="compositionally biased region" description="Polar residues" evidence="12">
    <location>
        <begin position="106"/>
        <end position="123"/>
    </location>
</feature>
<dbReference type="AlphaFoldDB" id="A0A7R8W863"/>
<evidence type="ECO:0000256" key="2">
    <source>
        <dbReference type="ARBA" id="ARBA00004286"/>
    </source>
</evidence>
<dbReference type="GO" id="GO:0003714">
    <property type="term" value="F:transcription corepressor activity"/>
    <property type="evidence" value="ECO:0007669"/>
    <property type="project" value="InterPro"/>
</dbReference>